<feature type="compositionally biased region" description="Low complexity" evidence="1">
    <location>
        <begin position="29"/>
        <end position="43"/>
    </location>
</feature>
<organism evidence="2">
    <name type="scientific">Oryza glumipatula</name>
    <dbReference type="NCBI Taxonomy" id="40148"/>
    <lineage>
        <taxon>Eukaryota</taxon>
        <taxon>Viridiplantae</taxon>
        <taxon>Streptophyta</taxon>
        <taxon>Embryophyta</taxon>
        <taxon>Tracheophyta</taxon>
        <taxon>Spermatophyta</taxon>
        <taxon>Magnoliopsida</taxon>
        <taxon>Liliopsida</taxon>
        <taxon>Poales</taxon>
        <taxon>Poaceae</taxon>
        <taxon>BOP clade</taxon>
        <taxon>Oryzoideae</taxon>
        <taxon>Oryzeae</taxon>
        <taxon>Oryzinae</taxon>
        <taxon>Oryza</taxon>
    </lineage>
</organism>
<accession>A0A0E0AB34</accession>
<reference evidence="2" key="1">
    <citation type="submission" date="2015-04" db="UniProtKB">
        <authorList>
            <consortium name="EnsemblPlants"/>
        </authorList>
    </citation>
    <scope>IDENTIFICATION</scope>
</reference>
<proteinExistence type="predicted"/>
<name>A0A0E0AB34_9ORYZ</name>
<sequence>MKQRQTRQRQACRSRVKTRQTKRKKKQIQSHSSSIIQAVHVVQPKNNLLPRLNQQRHGRSR</sequence>
<reference evidence="2" key="2">
    <citation type="submission" date="2018-05" db="EMBL/GenBank/DDBJ databases">
        <title>OgluRS3 (Oryza glumaepatula Reference Sequence Version 3).</title>
        <authorList>
            <person name="Zhang J."/>
            <person name="Kudrna D."/>
            <person name="Lee S."/>
            <person name="Talag J."/>
            <person name="Welchert J."/>
            <person name="Wing R.A."/>
        </authorList>
    </citation>
    <scope>NUCLEOTIDE SEQUENCE [LARGE SCALE GENOMIC DNA]</scope>
</reference>
<keyword evidence="3" id="KW-1185">Reference proteome</keyword>
<evidence type="ECO:0000313" key="2">
    <source>
        <dbReference type="EnsemblPlants" id="OGLUM06G20070.1"/>
    </source>
</evidence>
<feature type="region of interest" description="Disordered" evidence="1">
    <location>
        <begin position="1"/>
        <end position="61"/>
    </location>
</feature>
<feature type="compositionally biased region" description="Basic residues" evidence="1">
    <location>
        <begin position="1"/>
        <end position="28"/>
    </location>
</feature>
<evidence type="ECO:0000256" key="1">
    <source>
        <dbReference type="SAM" id="MobiDB-lite"/>
    </source>
</evidence>
<evidence type="ECO:0000313" key="3">
    <source>
        <dbReference type="Proteomes" id="UP000026961"/>
    </source>
</evidence>
<dbReference type="Proteomes" id="UP000026961">
    <property type="component" value="Chromosome 6"/>
</dbReference>
<protein>
    <submittedName>
        <fullName evidence="2">Uncharacterized protein</fullName>
    </submittedName>
</protein>
<dbReference type="AlphaFoldDB" id="A0A0E0AB34"/>
<dbReference type="EnsemblPlants" id="OGLUM06G20070.1">
    <property type="protein sequence ID" value="OGLUM06G20070.1"/>
    <property type="gene ID" value="OGLUM06G20070"/>
</dbReference>
<dbReference type="Gramene" id="OGLUM06G20070.1">
    <property type="protein sequence ID" value="OGLUM06G20070.1"/>
    <property type="gene ID" value="OGLUM06G20070"/>
</dbReference>
<dbReference type="HOGENOM" id="CLU_194814_0_0_1"/>